<proteinExistence type="predicted"/>
<name>A0ABS4SXA8_9PROT</name>
<dbReference type="Proteomes" id="UP000781958">
    <property type="component" value="Unassembled WGS sequence"/>
</dbReference>
<dbReference type="EMBL" id="JAGINP010000033">
    <property type="protein sequence ID" value="MBP2296602.1"/>
    <property type="molecule type" value="Genomic_DNA"/>
</dbReference>
<protein>
    <submittedName>
        <fullName evidence="1">Uncharacterized protein</fullName>
    </submittedName>
</protein>
<comment type="caution">
    <text evidence="1">The sequence shown here is derived from an EMBL/GenBank/DDBJ whole genome shotgun (WGS) entry which is preliminary data.</text>
</comment>
<reference evidence="1 2" key="1">
    <citation type="submission" date="2021-03" db="EMBL/GenBank/DDBJ databases">
        <title>Genomic Encyclopedia of Type Strains, Phase III (KMG-III): the genomes of soil and plant-associated and newly described type strains.</title>
        <authorList>
            <person name="Whitman W."/>
        </authorList>
    </citation>
    <scope>NUCLEOTIDE SEQUENCE [LARGE SCALE GENOMIC DNA]</scope>
    <source>
        <strain evidence="1 2">IMMIB AFH-6</strain>
    </source>
</reference>
<sequence length="32" mass="3194">MTDIETGEVEHPGAAVAVMIPKGTLSVAAKGI</sequence>
<keyword evidence="2" id="KW-1185">Reference proteome</keyword>
<evidence type="ECO:0000313" key="1">
    <source>
        <dbReference type="EMBL" id="MBP2296602.1"/>
    </source>
</evidence>
<organism evidence="1 2">
    <name type="scientific">Azospirillum rugosum</name>
    <dbReference type="NCBI Taxonomy" id="416170"/>
    <lineage>
        <taxon>Bacteria</taxon>
        <taxon>Pseudomonadati</taxon>
        <taxon>Pseudomonadota</taxon>
        <taxon>Alphaproteobacteria</taxon>
        <taxon>Rhodospirillales</taxon>
        <taxon>Azospirillaceae</taxon>
        <taxon>Azospirillum</taxon>
    </lineage>
</organism>
<accession>A0ABS4SXA8</accession>
<evidence type="ECO:0000313" key="2">
    <source>
        <dbReference type="Proteomes" id="UP000781958"/>
    </source>
</evidence>
<gene>
    <name evidence="1" type="ORF">J2851_006420</name>
</gene>